<accession>A0ABY7V678</accession>
<dbReference type="EMBL" id="CP115166">
    <property type="protein sequence ID" value="WDA60321.1"/>
    <property type="molecule type" value="Genomic_DNA"/>
</dbReference>
<evidence type="ECO:0000313" key="2">
    <source>
        <dbReference type="Proteomes" id="UP001217044"/>
    </source>
</evidence>
<evidence type="ECO:0008006" key="3">
    <source>
        <dbReference type="Google" id="ProtNLM"/>
    </source>
</evidence>
<dbReference type="Proteomes" id="UP001217044">
    <property type="component" value="Plasmid pDATS01"/>
</dbReference>
<protein>
    <recommendedName>
        <fullName evidence="3">Secreted protein</fullName>
    </recommendedName>
</protein>
<geneLocation type="plasmid" evidence="1 2">
    <name>pDATS01</name>
</geneLocation>
<keyword evidence="1" id="KW-0614">Plasmid</keyword>
<reference evidence="1 2" key="1">
    <citation type="submission" date="2022-12" db="EMBL/GenBank/DDBJ databases">
        <title>Genome Sequence of Deinococcus aquaticus Type Strain PB314.</title>
        <authorList>
            <person name="Albert C."/>
            <person name="Hill J."/>
            <person name="Boren L."/>
            <person name="Scholz-Ng S."/>
            <person name="Fatema N."/>
            <person name="Grosso R."/>
            <person name="Soboslay E."/>
            <person name="Tuohy J."/>
        </authorList>
    </citation>
    <scope>NUCLEOTIDE SEQUENCE [LARGE SCALE GENOMIC DNA]</scope>
    <source>
        <strain evidence="1 2">PB-314</strain>
        <plasmid evidence="1 2">pDATS01</plasmid>
    </source>
</reference>
<organism evidence="1 2">
    <name type="scientific">Deinococcus aquaticus</name>
    <dbReference type="NCBI Taxonomy" id="328692"/>
    <lineage>
        <taxon>Bacteria</taxon>
        <taxon>Thermotogati</taxon>
        <taxon>Deinococcota</taxon>
        <taxon>Deinococci</taxon>
        <taxon>Deinococcales</taxon>
        <taxon>Deinococcaceae</taxon>
        <taxon>Deinococcus</taxon>
    </lineage>
</organism>
<dbReference type="RefSeq" id="WP_273991100.1">
    <property type="nucleotide sequence ID" value="NZ_BAABQT010000026.1"/>
</dbReference>
<gene>
    <name evidence="1" type="ORF">M8445_16660</name>
</gene>
<evidence type="ECO:0000313" key="1">
    <source>
        <dbReference type="EMBL" id="WDA60321.1"/>
    </source>
</evidence>
<name>A0ABY7V678_9DEIO</name>
<keyword evidence="2" id="KW-1185">Reference proteome</keyword>
<proteinExistence type="predicted"/>
<sequence length="133" mass="12883">MLGSGLASGLGVGPGGSAQAAGWEVVFRVGAVPVCAVQSAPYPLVVLLCTAGELPADPHRVSTVSGELPTGLLELLSSEPTGDGGTLYRYRVTAGPAALPVPSGAAGVVIPSQDSASASSGHLLKGGSGTGDF</sequence>